<protein>
    <submittedName>
        <fullName evidence="1">Uncharacterized protein</fullName>
    </submittedName>
</protein>
<proteinExistence type="predicted"/>
<dbReference type="EMBL" id="JACGWT010000004">
    <property type="protein sequence ID" value="MBA8794901.1"/>
    <property type="molecule type" value="Genomic_DNA"/>
</dbReference>
<dbReference type="AlphaFoldDB" id="A0A7W3ITE7"/>
<dbReference type="Proteomes" id="UP000523079">
    <property type="component" value="Unassembled WGS sequence"/>
</dbReference>
<organism evidence="1 2">
    <name type="scientific">Microlunatus kandeliicorticis</name>
    <dbReference type="NCBI Taxonomy" id="1759536"/>
    <lineage>
        <taxon>Bacteria</taxon>
        <taxon>Bacillati</taxon>
        <taxon>Actinomycetota</taxon>
        <taxon>Actinomycetes</taxon>
        <taxon>Propionibacteriales</taxon>
        <taxon>Propionibacteriaceae</taxon>
        <taxon>Microlunatus</taxon>
    </lineage>
</organism>
<accession>A0A7W3ITE7</accession>
<comment type="caution">
    <text evidence="1">The sequence shown here is derived from an EMBL/GenBank/DDBJ whole genome shotgun (WGS) entry which is preliminary data.</text>
</comment>
<keyword evidence="2" id="KW-1185">Reference proteome</keyword>
<evidence type="ECO:0000313" key="2">
    <source>
        <dbReference type="Proteomes" id="UP000523079"/>
    </source>
</evidence>
<gene>
    <name evidence="1" type="ORF">FHX74_002529</name>
</gene>
<sequence length="40" mass="4878">MRTAPTWEMTWLSPDHQVVRRYVDFGRTKSMMCPLSRSYR</sequence>
<evidence type="ECO:0000313" key="1">
    <source>
        <dbReference type="EMBL" id="MBA8794901.1"/>
    </source>
</evidence>
<name>A0A7W3ITE7_9ACTN</name>
<reference evidence="1 2" key="1">
    <citation type="submission" date="2020-07" db="EMBL/GenBank/DDBJ databases">
        <title>Sequencing the genomes of 1000 actinobacteria strains.</title>
        <authorList>
            <person name="Klenk H.-P."/>
        </authorList>
    </citation>
    <scope>NUCLEOTIDE SEQUENCE [LARGE SCALE GENOMIC DNA]</scope>
    <source>
        <strain evidence="1 2">DSM 100723</strain>
    </source>
</reference>